<dbReference type="Gene3D" id="1.10.530.60">
    <property type="match status" value="1"/>
</dbReference>
<gene>
    <name evidence="2" type="ORF">KDI_11280</name>
</gene>
<dbReference type="Pfam" id="PF21908">
    <property type="entry name" value="Cel124_C"/>
    <property type="match status" value="1"/>
</dbReference>
<evidence type="ECO:0000313" key="2">
    <source>
        <dbReference type="EMBL" id="GCF07564.1"/>
    </source>
</evidence>
<organism evidence="2 3">
    <name type="scientific">Dictyobacter arantiisoli</name>
    <dbReference type="NCBI Taxonomy" id="2014874"/>
    <lineage>
        <taxon>Bacteria</taxon>
        <taxon>Bacillati</taxon>
        <taxon>Chloroflexota</taxon>
        <taxon>Ktedonobacteria</taxon>
        <taxon>Ktedonobacterales</taxon>
        <taxon>Dictyobacteraceae</taxon>
        <taxon>Dictyobacter</taxon>
    </lineage>
</organism>
<comment type="caution">
    <text evidence="2">The sequence shown here is derived from an EMBL/GenBank/DDBJ whole genome shotgun (WGS) entry which is preliminary data.</text>
</comment>
<reference evidence="2 3" key="1">
    <citation type="submission" date="2019-01" db="EMBL/GenBank/DDBJ databases">
        <title>Draft genome sequence of Dictyobacter sp. Uno17.</title>
        <authorList>
            <person name="Wang C.M."/>
            <person name="Zheng Y."/>
            <person name="Sakai Y."/>
            <person name="Abe K."/>
            <person name="Yokota A."/>
            <person name="Yabe S."/>
        </authorList>
    </citation>
    <scope>NUCLEOTIDE SEQUENCE [LARGE SCALE GENOMIC DNA]</scope>
    <source>
        <strain evidence="2 3">Uno17</strain>
    </source>
</reference>
<dbReference type="Proteomes" id="UP000322530">
    <property type="component" value="Unassembled WGS sequence"/>
</dbReference>
<evidence type="ECO:0000259" key="1">
    <source>
        <dbReference type="Pfam" id="PF21908"/>
    </source>
</evidence>
<proteinExistence type="predicted"/>
<dbReference type="AlphaFoldDB" id="A0A5A5T9H4"/>
<protein>
    <recommendedName>
        <fullName evidence="1">Cel124-like catalytic domain-containing protein</fullName>
    </recommendedName>
</protein>
<dbReference type="RefSeq" id="WP_149400574.1">
    <property type="nucleotide sequence ID" value="NZ_BIXY01000011.1"/>
</dbReference>
<sequence>MLSCLLVAHQAGNVGYSGTELLRHALIGYNTGWVTTSDPNWLRQYSDEIGALAGWYLTNGHLYDSAFTWTGNTNVDRSQPWSWA</sequence>
<keyword evidence="3" id="KW-1185">Reference proteome</keyword>
<dbReference type="EMBL" id="BIXY01000011">
    <property type="protein sequence ID" value="GCF07564.1"/>
    <property type="molecule type" value="Genomic_DNA"/>
</dbReference>
<evidence type="ECO:0000313" key="3">
    <source>
        <dbReference type="Proteomes" id="UP000322530"/>
    </source>
</evidence>
<name>A0A5A5T9H4_9CHLR</name>
<dbReference type="InterPro" id="IPR054107">
    <property type="entry name" value="Cel124_cat"/>
</dbReference>
<accession>A0A5A5T9H4</accession>
<feature type="domain" description="Cel124-like catalytic" evidence="1">
    <location>
        <begin position="12"/>
        <end position="57"/>
    </location>
</feature>